<keyword evidence="3" id="KW-1185">Reference proteome</keyword>
<reference evidence="2" key="1">
    <citation type="submission" date="2013-10" db="EMBL/GenBank/DDBJ databases">
        <title>Genomic analysis of the causative agents of coccidiosis in chickens.</title>
        <authorList>
            <person name="Reid A.J."/>
            <person name="Blake D."/>
            <person name="Billington K."/>
            <person name="Browne H."/>
            <person name="Dunn M."/>
            <person name="Hung S."/>
            <person name="Kawahara F."/>
            <person name="Miranda-Saavedra D."/>
            <person name="Mourier T."/>
            <person name="Nagra H."/>
            <person name="Otto T.D."/>
            <person name="Rawlings N."/>
            <person name="Sanchez A."/>
            <person name="Sanders M."/>
            <person name="Subramaniam C."/>
            <person name="Tay Y."/>
            <person name="Dear P."/>
            <person name="Doerig C."/>
            <person name="Gruber A."/>
            <person name="Parkinson J."/>
            <person name="Shirley M."/>
            <person name="Wan K.L."/>
            <person name="Berriman M."/>
            <person name="Tomley F."/>
            <person name="Pain A."/>
        </authorList>
    </citation>
    <scope>NUCLEOTIDE SEQUENCE [LARGE SCALE GENOMIC DNA]</scope>
    <source>
        <strain evidence="2">Houghton</strain>
    </source>
</reference>
<gene>
    <name evidence="2" type="ORF">ETH_00005235</name>
</gene>
<dbReference type="GeneID" id="25250255"/>
<feature type="region of interest" description="Disordered" evidence="1">
    <location>
        <begin position="40"/>
        <end position="98"/>
    </location>
</feature>
<organism evidence="2 3">
    <name type="scientific">Eimeria tenella</name>
    <name type="common">Coccidian parasite</name>
    <dbReference type="NCBI Taxonomy" id="5802"/>
    <lineage>
        <taxon>Eukaryota</taxon>
        <taxon>Sar</taxon>
        <taxon>Alveolata</taxon>
        <taxon>Apicomplexa</taxon>
        <taxon>Conoidasida</taxon>
        <taxon>Coccidia</taxon>
        <taxon>Eucoccidiorida</taxon>
        <taxon>Eimeriorina</taxon>
        <taxon>Eimeriidae</taxon>
        <taxon>Eimeria</taxon>
    </lineage>
</organism>
<name>U6KGH0_EIMTE</name>
<feature type="compositionally biased region" description="Low complexity" evidence="1">
    <location>
        <begin position="45"/>
        <end position="57"/>
    </location>
</feature>
<dbReference type="AlphaFoldDB" id="U6KGH0"/>
<reference evidence="2" key="2">
    <citation type="submission" date="2013-10" db="EMBL/GenBank/DDBJ databases">
        <authorList>
            <person name="Aslett M."/>
        </authorList>
    </citation>
    <scope>NUCLEOTIDE SEQUENCE [LARGE SCALE GENOMIC DNA]</scope>
    <source>
        <strain evidence="2">Houghton</strain>
    </source>
</reference>
<dbReference type="Proteomes" id="UP000030747">
    <property type="component" value="Unassembled WGS sequence"/>
</dbReference>
<protein>
    <submittedName>
        <fullName evidence="2">Uncharacterized protein</fullName>
    </submittedName>
</protein>
<proteinExistence type="predicted"/>
<evidence type="ECO:0000256" key="1">
    <source>
        <dbReference type="SAM" id="MobiDB-lite"/>
    </source>
</evidence>
<evidence type="ECO:0000313" key="2">
    <source>
        <dbReference type="EMBL" id="CDJ37054.1"/>
    </source>
</evidence>
<dbReference type="EMBL" id="HG673746">
    <property type="protein sequence ID" value="CDJ37054.1"/>
    <property type="molecule type" value="Genomic_DNA"/>
</dbReference>
<dbReference type="RefSeq" id="XP_013227892.1">
    <property type="nucleotide sequence ID" value="XM_013372438.1"/>
</dbReference>
<dbReference type="VEuPathDB" id="ToxoDB:ETH2_0807200"/>
<accession>U6KGH0</accession>
<feature type="compositionally biased region" description="Low complexity" evidence="1">
    <location>
        <begin position="74"/>
        <end position="90"/>
    </location>
</feature>
<sequence length="98" mass="10585">MALNTPLGFSENTCCCEPPHLFALMGNMALAPWLQNCLQGPEDYSSSSSSSSSSTSSMTAKLPQSLHVELVGPSTLSTREQTSSSSNSKTLYERFKHH</sequence>
<dbReference type="VEuPathDB" id="ToxoDB:ETH_00005235"/>
<evidence type="ECO:0000313" key="3">
    <source>
        <dbReference type="Proteomes" id="UP000030747"/>
    </source>
</evidence>